<proteinExistence type="predicted"/>
<feature type="domain" description="GGDEF" evidence="1">
    <location>
        <begin position="1"/>
        <end position="127"/>
    </location>
</feature>
<dbReference type="Proteomes" id="UP000234881">
    <property type="component" value="Unassembled WGS sequence"/>
</dbReference>
<organism evidence="2 3">
    <name type="scientific">Cohaesibacter celericrescens</name>
    <dbReference type="NCBI Taxonomy" id="2067669"/>
    <lineage>
        <taxon>Bacteria</taxon>
        <taxon>Pseudomonadati</taxon>
        <taxon>Pseudomonadota</taxon>
        <taxon>Alphaproteobacteria</taxon>
        <taxon>Hyphomicrobiales</taxon>
        <taxon>Cohaesibacteraceae</taxon>
    </lineage>
</organism>
<dbReference type="SMART" id="SM00267">
    <property type="entry name" value="GGDEF"/>
    <property type="match status" value="1"/>
</dbReference>
<dbReference type="PANTHER" id="PTHR44757">
    <property type="entry name" value="DIGUANYLATE CYCLASE DGCP"/>
    <property type="match status" value="1"/>
</dbReference>
<name>A0A2N5XK45_9HYPH</name>
<dbReference type="CDD" id="cd01949">
    <property type="entry name" value="GGDEF"/>
    <property type="match status" value="1"/>
</dbReference>
<evidence type="ECO:0000259" key="1">
    <source>
        <dbReference type="PROSITE" id="PS50887"/>
    </source>
</evidence>
<comment type="caution">
    <text evidence="2">The sequence shown here is derived from an EMBL/GenBank/DDBJ whole genome shotgun (WGS) entry which is preliminary data.</text>
</comment>
<dbReference type="NCBIfam" id="TIGR00254">
    <property type="entry name" value="GGDEF"/>
    <property type="match status" value="1"/>
</dbReference>
<keyword evidence="3" id="KW-1185">Reference proteome</keyword>
<evidence type="ECO:0000313" key="3">
    <source>
        <dbReference type="Proteomes" id="UP000234881"/>
    </source>
</evidence>
<reference evidence="2 3" key="1">
    <citation type="submission" date="2018-01" db="EMBL/GenBank/DDBJ databases">
        <title>The draft genome sequence of Cohaesibacter sp. H1304.</title>
        <authorList>
            <person name="Wang N.-N."/>
            <person name="Du Z.-J."/>
        </authorList>
    </citation>
    <scope>NUCLEOTIDE SEQUENCE [LARGE SCALE GENOMIC DNA]</scope>
    <source>
        <strain evidence="2 3">H1304</strain>
    </source>
</reference>
<dbReference type="Pfam" id="PF00990">
    <property type="entry name" value="GGDEF"/>
    <property type="match status" value="1"/>
</dbReference>
<dbReference type="InterPro" id="IPR052155">
    <property type="entry name" value="Biofilm_reg_signaling"/>
</dbReference>
<dbReference type="PROSITE" id="PS50887">
    <property type="entry name" value="GGDEF"/>
    <property type="match status" value="1"/>
</dbReference>
<dbReference type="InterPro" id="IPR000160">
    <property type="entry name" value="GGDEF_dom"/>
</dbReference>
<dbReference type="Gene3D" id="3.30.70.270">
    <property type="match status" value="1"/>
</dbReference>
<protein>
    <recommendedName>
        <fullName evidence="1">GGDEF domain-containing protein</fullName>
    </recommendedName>
</protein>
<dbReference type="EMBL" id="PKUQ01000056">
    <property type="protein sequence ID" value="PLW74808.1"/>
    <property type="molecule type" value="Genomic_DNA"/>
</dbReference>
<dbReference type="InterPro" id="IPR043128">
    <property type="entry name" value="Rev_trsase/Diguanyl_cyclase"/>
</dbReference>
<dbReference type="PANTHER" id="PTHR44757:SF2">
    <property type="entry name" value="BIOFILM ARCHITECTURE MAINTENANCE PROTEIN MBAA"/>
    <property type="match status" value="1"/>
</dbReference>
<gene>
    <name evidence="2" type="ORF">C0081_22990</name>
</gene>
<accession>A0A2N5XK45</accession>
<dbReference type="InterPro" id="IPR029787">
    <property type="entry name" value="Nucleotide_cyclase"/>
</dbReference>
<dbReference type="AlphaFoldDB" id="A0A2N5XK45"/>
<dbReference type="SUPFAM" id="SSF55073">
    <property type="entry name" value="Nucleotide cyclase"/>
    <property type="match status" value="1"/>
</dbReference>
<evidence type="ECO:0000313" key="2">
    <source>
        <dbReference type="EMBL" id="PLW74808.1"/>
    </source>
</evidence>
<sequence>MDLDRFKAVNDTFGHQAGDVVLTVISERIAKRVGSNGMAARVGGDEFIILLHDHLEKDDVLFLCDQMIEDVSIPIDIHGGTAEVGASIGVAWWPDDALTVKSIIRSADDALYCSKENGRGQVSCASKLRRDVDKIPSSSNAVDLLRDELSQAS</sequence>